<reference evidence="1 2" key="1">
    <citation type="submission" date="2020-08" db="EMBL/GenBank/DDBJ databases">
        <title>Amycolatopsis sp. nov. DR6-1 isolated from Dendrobium heterocarpum.</title>
        <authorList>
            <person name="Tedsree N."/>
            <person name="Kuncharoen N."/>
            <person name="Likhitwitayawuid K."/>
            <person name="Tanasupawat S."/>
        </authorList>
    </citation>
    <scope>NUCLEOTIDE SEQUENCE [LARGE SCALE GENOMIC DNA]</scope>
    <source>
        <strain evidence="1 2">DR6-1</strain>
    </source>
</reference>
<sequence>MIPPRQELHGLGFRDLAARLEAARITERPQAEPADQDAYYYDWYLAVRWFKEKFVETCRELTEAEWPRYAKLADNLLWAAKEFSDLDRTQLVYDRFHLSSALLRRVPPRSDIPLLNPAQLLKGYLSELSISPEEAKEMKSRRDLLNKVDERKLWETRWLMSQIKFVDHLFSESPELDEYRKWKDVWPEPPI</sequence>
<organism evidence="1 2">
    <name type="scientific">Amycolatopsis dendrobii</name>
    <dbReference type="NCBI Taxonomy" id="2760662"/>
    <lineage>
        <taxon>Bacteria</taxon>
        <taxon>Bacillati</taxon>
        <taxon>Actinomycetota</taxon>
        <taxon>Actinomycetes</taxon>
        <taxon>Pseudonocardiales</taxon>
        <taxon>Pseudonocardiaceae</taxon>
        <taxon>Amycolatopsis</taxon>
    </lineage>
</organism>
<evidence type="ECO:0000313" key="2">
    <source>
        <dbReference type="Proteomes" id="UP000526734"/>
    </source>
</evidence>
<dbReference type="AlphaFoldDB" id="A0A7W3W2R7"/>
<protein>
    <submittedName>
        <fullName evidence="1">Uncharacterized protein</fullName>
    </submittedName>
</protein>
<comment type="caution">
    <text evidence="1">The sequence shown here is derived from an EMBL/GenBank/DDBJ whole genome shotgun (WGS) entry which is preliminary data.</text>
</comment>
<evidence type="ECO:0000313" key="1">
    <source>
        <dbReference type="EMBL" id="MBB1157683.1"/>
    </source>
</evidence>
<gene>
    <name evidence="1" type="ORF">H4281_31440</name>
</gene>
<name>A0A7W3W2R7_9PSEU</name>
<dbReference type="EMBL" id="JACGZW010000011">
    <property type="protein sequence ID" value="MBB1157683.1"/>
    <property type="molecule type" value="Genomic_DNA"/>
</dbReference>
<proteinExistence type="predicted"/>
<accession>A0A7W3W2R7</accession>
<dbReference type="RefSeq" id="WP_182894514.1">
    <property type="nucleotide sequence ID" value="NZ_JACGZW010000011.1"/>
</dbReference>
<keyword evidence="2" id="KW-1185">Reference proteome</keyword>
<dbReference type="Proteomes" id="UP000526734">
    <property type="component" value="Unassembled WGS sequence"/>
</dbReference>